<dbReference type="AlphaFoldDB" id="A0A182J850"/>
<evidence type="ECO:0000313" key="1">
    <source>
        <dbReference type="EnsemblMetazoa" id="AATE013184-PA.1"/>
    </source>
</evidence>
<dbReference type="VEuPathDB" id="VectorBase:AATE013184"/>
<dbReference type="EnsemblMetazoa" id="AATE013184-RA">
    <property type="protein sequence ID" value="AATE013184-PA.1"/>
    <property type="gene ID" value="AATE013184"/>
</dbReference>
<dbReference type="Pfam" id="PF00069">
    <property type="entry name" value="Pkinase"/>
    <property type="match status" value="1"/>
</dbReference>
<protein>
    <submittedName>
        <fullName evidence="1">Uncharacterized protein</fullName>
    </submittedName>
</protein>
<dbReference type="EMBL" id="AXCP01007559">
    <property type="status" value="NOT_ANNOTATED_CDS"/>
    <property type="molecule type" value="Genomic_DNA"/>
</dbReference>
<dbReference type="PROSITE" id="PS00107">
    <property type="entry name" value="PROTEIN_KINASE_ATP"/>
    <property type="match status" value="1"/>
</dbReference>
<dbReference type="InterPro" id="IPR011009">
    <property type="entry name" value="Kinase-like_dom_sf"/>
</dbReference>
<dbReference type="PROSITE" id="PS50011">
    <property type="entry name" value="PROTEIN_KINASE_DOM"/>
    <property type="match status" value="1"/>
</dbReference>
<proteinExistence type="predicted"/>
<name>A0A182J850_ANOAO</name>
<sequence>MDPSSTSKVKMDSYEIIEKIGQGEFGTVFKARKRTNDSTVAVKRIKEEASSKEMMMQSMLQHLNLVSLLELEFFPMDLYDQLRRVPTGKMLEPELIKS</sequence>
<dbReference type="InterPro" id="IPR000719">
    <property type="entry name" value="Prot_kinase_dom"/>
</dbReference>
<dbReference type="GO" id="GO:0005524">
    <property type="term" value="F:ATP binding"/>
    <property type="evidence" value="ECO:0007669"/>
    <property type="project" value="UniProtKB-UniRule"/>
</dbReference>
<dbReference type="STRING" id="41427.A0A182J850"/>
<dbReference type="InterPro" id="IPR017441">
    <property type="entry name" value="Protein_kinase_ATP_BS"/>
</dbReference>
<dbReference type="Gene3D" id="1.10.510.10">
    <property type="entry name" value="Transferase(Phosphotransferase) domain 1"/>
    <property type="match status" value="1"/>
</dbReference>
<accession>A0A182J850</accession>
<organism evidence="1">
    <name type="scientific">Anopheles atroparvus</name>
    <name type="common">European mosquito</name>
    <dbReference type="NCBI Taxonomy" id="41427"/>
    <lineage>
        <taxon>Eukaryota</taxon>
        <taxon>Metazoa</taxon>
        <taxon>Ecdysozoa</taxon>
        <taxon>Arthropoda</taxon>
        <taxon>Hexapoda</taxon>
        <taxon>Insecta</taxon>
        <taxon>Pterygota</taxon>
        <taxon>Neoptera</taxon>
        <taxon>Endopterygota</taxon>
        <taxon>Diptera</taxon>
        <taxon>Nematocera</taxon>
        <taxon>Culicoidea</taxon>
        <taxon>Culicidae</taxon>
        <taxon>Anophelinae</taxon>
        <taxon>Anopheles</taxon>
    </lineage>
</organism>
<dbReference type="GO" id="GO:0004672">
    <property type="term" value="F:protein kinase activity"/>
    <property type="evidence" value="ECO:0007669"/>
    <property type="project" value="InterPro"/>
</dbReference>
<dbReference type="SUPFAM" id="SSF56112">
    <property type="entry name" value="Protein kinase-like (PK-like)"/>
    <property type="match status" value="1"/>
</dbReference>
<reference evidence="1" key="1">
    <citation type="submission" date="2022-08" db="UniProtKB">
        <authorList>
            <consortium name="EnsemblMetazoa"/>
        </authorList>
    </citation>
    <scope>IDENTIFICATION</scope>
    <source>
        <strain evidence="1">EBRO</strain>
    </source>
</reference>